<comment type="caution">
    <text evidence="4">The sequence shown here is derived from an EMBL/GenBank/DDBJ whole genome shotgun (WGS) entry which is preliminary data.</text>
</comment>
<dbReference type="OrthoDB" id="6422640at2759"/>
<accession>A0A9J6GMR0</accession>
<evidence type="ECO:0000313" key="5">
    <source>
        <dbReference type="Proteomes" id="UP000821853"/>
    </source>
</evidence>
<evidence type="ECO:0000256" key="1">
    <source>
        <dbReference type="ARBA" id="ARBA00005771"/>
    </source>
</evidence>
<gene>
    <name evidence="4" type="ORF">HPB48_023139</name>
</gene>
<dbReference type="Proteomes" id="UP000821853">
    <property type="component" value="Chromosome 8"/>
</dbReference>
<evidence type="ECO:0000313" key="4">
    <source>
        <dbReference type="EMBL" id="KAH9379750.1"/>
    </source>
</evidence>
<dbReference type="VEuPathDB" id="VectorBase:HLOH_055696"/>
<sequence>MIDGLPLCRAFDDQNVRSAFSFQPADDDLLITTYPKCGTMWMQQIVYSILTKGNKNLLSVEERRKTMPKLEWVGDDAVGAIPKPRVITTHLPLRLQNFSTKAKYIHVARNPYDCCVSFYYHTKAIPFFYFENGTFDQFFEMFVEGEVSYGDYFEHVLPWYEHRKDKNVLFLTYENLKKDMPGLILKIADFLDVQTYGDLLRDNPAMLEKVCELSSFKKTKTIISADEIAAKDCDAATGVNQEIKKSPQMIEAEAVMKPIIENSARKGIVGDWKNHFSAKQVAVMQEYISRKAGGSDIMELWKDCDLP</sequence>
<evidence type="ECO:0000256" key="2">
    <source>
        <dbReference type="ARBA" id="ARBA00022679"/>
    </source>
</evidence>
<comment type="similarity">
    <text evidence="1">Belongs to the sulfotransferase 1 family.</text>
</comment>
<reference evidence="4 5" key="1">
    <citation type="journal article" date="2020" name="Cell">
        <title>Large-Scale Comparative Analyses of Tick Genomes Elucidate Their Genetic Diversity and Vector Capacities.</title>
        <authorList>
            <consortium name="Tick Genome and Microbiome Consortium (TIGMIC)"/>
            <person name="Jia N."/>
            <person name="Wang J."/>
            <person name="Shi W."/>
            <person name="Du L."/>
            <person name="Sun Y."/>
            <person name="Zhan W."/>
            <person name="Jiang J.F."/>
            <person name="Wang Q."/>
            <person name="Zhang B."/>
            <person name="Ji P."/>
            <person name="Bell-Sakyi L."/>
            <person name="Cui X.M."/>
            <person name="Yuan T.T."/>
            <person name="Jiang B.G."/>
            <person name="Yang W.F."/>
            <person name="Lam T.T."/>
            <person name="Chang Q.C."/>
            <person name="Ding S.J."/>
            <person name="Wang X.J."/>
            <person name="Zhu J.G."/>
            <person name="Ruan X.D."/>
            <person name="Zhao L."/>
            <person name="Wei J.T."/>
            <person name="Ye R.Z."/>
            <person name="Que T.C."/>
            <person name="Du C.H."/>
            <person name="Zhou Y.H."/>
            <person name="Cheng J.X."/>
            <person name="Dai P.F."/>
            <person name="Guo W.B."/>
            <person name="Han X.H."/>
            <person name="Huang E.J."/>
            <person name="Li L.F."/>
            <person name="Wei W."/>
            <person name="Gao Y.C."/>
            <person name="Liu J.Z."/>
            <person name="Shao H.Z."/>
            <person name="Wang X."/>
            <person name="Wang C.C."/>
            <person name="Yang T.C."/>
            <person name="Huo Q.B."/>
            <person name="Li W."/>
            <person name="Chen H.Y."/>
            <person name="Chen S.E."/>
            <person name="Zhou L.G."/>
            <person name="Ni X.B."/>
            <person name="Tian J.H."/>
            <person name="Sheng Y."/>
            <person name="Liu T."/>
            <person name="Pan Y.S."/>
            <person name="Xia L.Y."/>
            <person name="Li J."/>
            <person name="Zhao F."/>
            <person name="Cao W.C."/>
        </authorList>
    </citation>
    <scope>NUCLEOTIDE SEQUENCE [LARGE SCALE GENOMIC DNA]</scope>
    <source>
        <strain evidence="4">HaeL-2018</strain>
    </source>
</reference>
<dbReference type="SUPFAM" id="SSF52540">
    <property type="entry name" value="P-loop containing nucleoside triphosphate hydrolases"/>
    <property type="match status" value="1"/>
</dbReference>
<dbReference type="InterPro" id="IPR027417">
    <property type="entry name" value="P-loop_NTPase"/>
</dbReference>
<dbReference type="AlphaFoldDB" id="A0A9J6GMR0"/>
<proteinExistence type="inferred from homology"/>
<protein>
    <recommendedName>
        <fullName evidence="3">Sulfotransferase domain-containing protein</fullName>
    </recommendedName>
</protein>
<dbReference type="InterPro" id="IPR000863">
    <property type="entry name" value="Sulfotransferase_dom"/>
</dbReference>
<dbReference type="PANTHER" id="PTHR11783">
    <property type="entry name" value="SULFOTRANSFERASE SULT"/>
    <property type="match status" value="1"/>
</dbReference>
<keyword evidence="2" id="KW-0808">Transferase</keyword>
<dbReference type="Gene3D" id="3.40.50.300">
    <property type="entry name" value="P-loop containing nucleotide triphosphate hydrolases"/>
    <property type="match status" value="1"/>
</dbReference>
<dbReference type="OMA" id="RINDDGC"/>
<name>A0A9J6GMR0_HAELO</name>
<organism evidence="4 5">
    <name type="scientific">Haemaphysalis longicornis</name>
    <name type="common">Bush tick</name>
    <dbReference type="NCBI Taxonomy" id="44386"/>
    <lineage>
        <taxon>Eukaryota</taxon>
        <taxon>Metazoa</taxon>
        <taxon>Ecdysozoa</taxon>
        <taxon>Arthropoda</taxon>
        <taxon>Chelicerata</taxon>
        <taxon>Arachnida</taxon>
        <taxon>Acari</taxon>
        <taxon>Parasitiformes</taxon>
        <taxon>Ixodida</taxon>
        <taxon>Ixodoidea</taxon>
        <taxon>Ixodidae</taxon>
        <taxon>Haemaphysalinae</taxon>
        <taxon>Haemaphysalis</taxon>
    </lineage>
</organism>
<dbReference type="EMBL" id="JABSTR010000010">
    <property type="protein sequence ID" value="KAH9379750.1"/>
    <property type="molecule type" value="Genomic_DNA"/>
</dbReference>
<feature type="domain" description="Sulfotransferase" evidence="3">
    <location>
        <begin position="26"/>
        <end position="221"/>
    </location>
</feature>
<evidence type="ECO:0000259" key="3">
    <source>
        <dbReference type="Pfam" id="PF00685"/>
    </source>
</evidence>
<dbReference type="Pfam" id="PF00685">
    <property type="entry name" value="Sulfotransfer_1"/>
    <property type="match status" value="1"/>
</dbReference>
<dbReference type="GO" id="GO:0008146">
    <property type="term" value="F:sulfotransferase activity"/>
    <property type="evidence" value="ECO:0007669"/>
    <property type="project" value="InterPro"/>
</dbReference>
<keyword evidence="5" id="KW-1185">Reference proteome</keyword>